<feature type="domain" description="FAD/NAD(P)-binding" evidence="4">
    <location>
        <begin position="3"/>
        <end position="288"/>
    </location>
</feature>
<reference evidence="5 6" key="1">
    <citation type="submission" date="2022-06" db="EMBL/GenBank/DDBJ databases">
        <title>Actinoplanes abujensis sp. nov., isolated from Nigerian arid soil.</title>
        <authorList>
            <person name="Ding P."/>
        </authorList>
    </citation>
    <scope>NUCLEOTIDE SEQUENCE [LARGE SCALE GENOMIC DNA]</scope>
    <source>
        <strain evidence="6">TRM88002</strain>
    </source>
</reference>
<dbReference type="PANTHER" id="PTHR48105">
    <property type="entry name" value="THIOREDOXIN REDUCTASE 1-RELATED-RELATED"/>
    <property type="match status" value="1"/>
</dbReference>
<dbReference type="InterPro" id="IPR036188">
    <property type="entry name" value="FAD/NAD-bd_sf"/>
</dbReference>
<evidence type="ECO:0000256" key="1">
    <source>
        <dbReference type="ARBA" id="ARBA00022630"/>
    </source>
</evidence>
<dbReference type="Gene3D" id="3.50.50.60">
    <property type="entry name" value="FAD/NAD(P)-binding domain"/>
    <property type="match status" value="2"/>
</dbReference>
<sequence>MRDCLVIGAGSAGLSASLTLARARRSILVVDSGQQSNLSAPTIGGLLGHDGRPPADYYSTGRAELAGYPSAEIINGHVERAERHEDGTFSVTLADGRSESARTALLAPGMDYRHPRIPGLSERWGRDVFHCPFCHGWEMRDRPTAVLASGAVGVHGALNLRAYTGDITLLTNGSDLSEAEQTQLAGAGVKWDVRPLAQLTGEGSRLSAVVFADGADLAVSAMLVKAFLYQRSTLAQDLGATVTMSGDHLGAEAIAVDRMFRTGVPGLFAAGDAATSVPPSMAAAVASGYLAGASAAVLLSAGN</sequence>
<dbReference type="PRINTS" id="PR00469">
    <property type="entry name" value="PNDRDTASEII"/>
</dbReference>
<dbReference type="Pfam" id="PF07992">
    <property type="entry name" value="Pyr_redox_2"/>
    <property type="match status" value="1"/>
</dbReference>
<evidence type="ECO:0000256" key="2">
    <source>
        <dbReference type="ARBA" id="ARBA00023002"/>
    </source>
</evidence>
<dbReference type="RefSeq" id="WP_251800929.1">
    <property type="nucleotide sequence ID" value="NZ_JAMQOL010000038.1"/>
</dbReference>
<organism evidence="5 6">
    <name type="scientific">Paractinoplanes hotanensis</name>
    <dbReference type="NCBI Taxonomy" id="2906497"/>
    <lineage>
        <taxon>Bacteria</taxon>
        <taxon>Bacillati</taxon>
        <taxon>Actinomycetota</taxon>
        <taxon>Actinomycetes</taxon>
        <taxon>Micromonosporales</taxon>
        <taxon>Micromonosporaceae</taxon>
        <taxon>Paractinoplanes</taxon>
    </lineage>
</organism>
<keyword evidence="2" id="KW-0560">Oxidoreductase</keyword>
<dbReference type="Proteomes" id="UP001523216">
    <property type="component" value="Unassembled WGS sequence"/>
</dbReference>
<dbReference type="InterPro" id="IPR050097">
    <property type="entry name" value="Ferredoxin-NADP_redctase_2"/>
</dbReference>
<evidence type="ECO:0000259" key="4">
    <source>
        <dbReference type="Pfam" id="PF07992"/>
    </source>
</evidence>
<keyword evidence="1" id="KW-0285">Flavoprotein</keyword>
<gene>
    <name evidence="5" type="ORF">LXN57_26490</name>
</gene>
<keyword evidence="6" id="KW-1185">Reference proteome</keyword>
<comment type="caution">
    <text evidence="5">The sequence shown here is derived from an EMBL/GenBank/DDBJ whole genome shotgun (WGS) entry which is preliminary data.</text>
</comment>
<protein>
    <submittedName>
        <fullName evidence="5">NAD(P)/FAD-dependent oxidoreductase</fullName>
    </submittedName>
</protein>
<accession>A0ABT0Y508</accession>
<evidence type="ECO:0000313" key="5">
    <source>
        <dbReference type="EMBL" id="MCM4081128.1"/>
    </source>
</evidence>
<name>A0ABT0Y508_9ACTN</name>
<dbReference type="SUPFAM" id="SSF51905">
    <property type="entry name" value="FAD/NAD(P)-binding domain"/>
    <property type="match status" value="1"/>
</dbReference>
<comment type="catalytic activity">
    <reaction evidence="3">
        <text>[thioredoxin]-dithiol + NADP(+) = [thioredoxin]-disulfide + NADPH + H(+)</text>
        <dbReference type="Rhea" id="RHEA:20345"/>
        <dbReference type="Rhea" id="RHEA-COMP:10698"/>
        <dbReference type="Rhea" id="RHEA-COMP:10700"/>
        <dbReference type="ChEBI" id="CHEBI:15378"/>
        <dbReference type="ChEBI" id="CHEBI:29950"/>
        <dbReference type="ChEBI" id="CHEBI:50058"/>
        <dbReference type="ChEBI" id="CHEBI:57783"/>
        <dbReference type="ChEBI" id="CHEBI:58349"/>
        <dbReference type="EC" id="1.8.1.9"/>
    </reaction>
</comment>
<dbReference type="InterPro" id="IPR023753">
    <property type="entry name" value="FAD/NAD-binding_dom"/>
</dbReference>
<proteinExistence type="predicted"/>
<dbReference type="PRINTS" id="PR00368">
    <property type="entry name" value="FADPNR"/>
</dbReference>
<dbReference type="EMBL" id="JAMQOL010000038">
    <property type="protein sequence ID" value="MCM4081128.1"/>
    <property type="molecule type" value="Genomic_DNA"/>
</dbReference>
<evidence type="ECO:0000256" key="3">
    <source>
        <dbReference type="ARBA" id="ARBA00048132"/>
    </source>
</evidence>
<evidence type="ECO:0000313" key="6">
    <source>
        <dbReference type="Proteomes" id="UP001523216"/>
    </source>
</evidence>